<gene>
    <name evidence="2" type="ORF">THASP1DRAFT_24273</name>
</gene>
<sequence length="131" mass="14834">MASSATSNTMCRFADGVLEKLNAFRFSRPPKSANATAIILKIDRKELEIREDVSGDDDDDDWDDDDDETDGGEKTALQKIAAGLPDNQPRYPFLLMGQCCGCYTYIFLSFRLERAESRVTDELVFIYYNPQ</sequence>
<evidence type="ECO:0000313" key="2">
    <source>
        <dbReference type="EMBL" id="RKP07613.1"/>
    </source>
</evidence>
<proteinExistence type="predicted"/>
<accession>A0A4P9XNQ0</accession>
<dbReference type="Proteomes" id="UP000271241">
    <property type="component" value="Unassembled WGS sequence"/>
</dbReference>
<dbReference type="EMBL" id="KZ992695">
    <property type="protein sequence ID" value="RKP07613.1"/>
    <property type="molecule type" value="Genomic_DNA"/>
</dbReference>
<dbReference type="GO" id="GO:0071846">
    <property type="term" value="P:actin filament debranching"/>
    <property type="evidence" value="ECO:0007669"/>
    <property type="project" value="InterPro"/>
</dbReference>
<dbReference type="GO" id="GO:0030479">
    <property type="term" value="C:actin cortical patch"/>
    <property type="evidence" value="ECO:0007669"/>
    <property type="project" value="TreeGrafter"/>
</dbReference>
<keyword evidence="3" id="KW-1185">Reference proteome</keyword>
<dbReference type="GO" id="GO:0034316">
    <property type="term" value="P:negative regulation of Arp2/3 complex-mediated actin nucleation"/>
    <property type="evidence" value="ECO:0007669"/>
    <property type="project" value="TreeGrafter"/>
</dbReference>
<dbReference type="SUPFAM" id="SSF55753">
    <property type="entry name" value="Actin depolymerizing proteins"/>
    <property type="match status" value="1"/>
</dbReference>
<feature type="non-terminal residue" evidence="2">
    <location>
        <position position="131"/>
    </location>
</feature>
<name>A0A4P9XNQ0_9FUNG</name>
<organism evidence="2 3">
    <name type="scientific">Thamnocephalis sphaerospora</name>
    <dbReference type="NCBI Taxonomy" id="78915"/>
    <lineage>
        <taxon>Eukaryota</taxon>
        <taxon>Fungi</taxon>
        <taxon>Fungi incertae sedis</taxon>
        <taxon>Zoopagomycota</taxon>
        <taxon>Zoopagomycotina</taxon>
        <taxon>Zoopagomycetes</taxon>
        <taxon>Zoopagales</taxon>
        <taxon>Sigmoideomycetaceae</taxon>
        <taxon>Thamnocephalis</taxon>
    </lineage>
</organism>
<evidence type="ECO:0000313" key="3">
    <source>
        <dbReference type="Proteomes" id="UP000271241"/>
    </source>
</evidence>
<dbReference type="AlphaFoldDB" id="A0A4P9XNQ0"/>
<dbReference type="Gene3D" id="3.40.20.10">
    <property type="entry name" value="Severin"/>
    <property type="match status" value="1"/>
</dbReference>
<dbReference type="PANTHER" id="PTHR11249">
    <property type="entry name" value="GLIAL FACTOR NATURATION FACTOR"/>
    <property type="match status" value="1"/>
</dbReference>
<evidence type="ECO:0000256" key="1">
    <source>
        <dbReference type="SAM" id="MobiDB-lite"/>
    </source>
</evidence>
<dbReference type="GO" id="GO:0071933">
    <property type="term" value="F:Arp2/3 complex binding"/>
    <property type="evidence" value="ECO:0007669"/>
    <property type="project" value="InterPro"/>
</dbReference>
<dbReference type="InterPro" id="IPR011171">
    <property type="entry name" value="GMF"/>
</dbReference>
<reference evidence="3" key="1">
    <citation type="journal article" date="2018" name="Nat. Microbiol.">
        <title>Leveraging single-cell genomics to expand the fungal tree of life.</title>
        <authorList>
            <person name="Ahrendt S.R."/>
            <person name="Quandt C.A."/>
            <person name="Ciobanu D."/>
            <person name="Clum A."/>
            <person name="Salamov A."/>
            <person name="Andreopoulos B."/>
            <person name="Cheng J.F."/>
            <person name="Woyke T."/>
            <person name="Pelin A."/>
            <person name="Henrissat B."/>
            <person name="Reynolds N.K."/>
            <person name="Benny G.L."/>
            <person name="Smith M.E."/>
            <person name="James T.Y."/>
            <person name="Grigoriev I.V."/>
        </authorList>
    </citation>
    <scope>NUCLEOTIDE SEQUENCE [LARGE SCALE GENOMIC DNA]</scope>
    <source>
        <strain evidence="3">RSA 1356</strain>
    </source>
</reference>
<feature type="compositionally biased region" description="Acidic residues" evidence="1">
    <location>
        <begin position="54"/>
        <end position="70"/>
    </location>
</feature>
<dbReference type="PANTHER" id="PTHR11249:SF2">
    <property type="entry name" value="GLIA MATURATION FACTOR"/>
    <property type="match status" value="1"/>
</dbReference>
<feature type="region of interest" description="Disordered" evidence="1">
    <location>
        <begin position="50"/>
        <end position="73"/>
    </location>
</feature>
<protein>
    <submittedName>
        <fullName evidence="2">Uncharacterized protein</fullName>
    </submittedName>
</protein>
<dbReference type="InterPro" id="IPR029006">
    <property type="entry name" value="ADF-H/Gelsolin-like_dom_sf"/>
</dbReference>